<dbReference type="AlphaFoldDB" id="A0A2V5J9E0"/>
<reference evidence="2 3" key="1">
    <citation type="submission" date="2018-02" db="EMBL/GenBank/DDBJ databases">
        <title>The genomes of Aspergillus section Nigri reveals drivers in fungal speciation.</title>
        <authorList>
            <consortium name="DOE Joint Genome Institute"/>
            <person name="Vesth T.C."/>
            <person name="Nybo J."/>
            <person name="Theobald S."/>
            <person name="Brandl J."/>
            <person name="Frisvad J.C."/>
            <person name="Nielsen K.F."/>
            <person name="Lyhne E.K."/>
            <person name="Kogle M.E."/>
            <person name="Kuo A."/>
            <person name="Riley R."/>
            <person name="Clum A."/>
            <person name="Nolan M."/>
            <person name="Lipzen A."/>
            <person name="Salamov A."/>
            <person name="Henrissat B."/>
            <person name="Wiebenga A."/>
            <person name="De vries R.P."/>
            <person name="Grigoriev I.V."/>
            <person name="Mortensen U.H."/>
            <person name="Andersen M.R."/>
            <person name="Baker S.E."/>
        </authorList>
    </citation>
    <scope>NUCLEOTIDE SEQUENCE [LARGE SCALE GENOMIC DNA]</scope>
    <source>
        <strain evidence="2 3">CBS 114.80</strain>
    </source>
</reference>
<evidence type="ECO:0000313" key="2">
    <source>
        <dbReference type="EMBL" id="PYI31446.1"/>
    </source>
</evidence>
<accession>A0A2V5J9E0</accession>
<sequence length="250" mass="28012">MDFPIPPPPPPSSRNASLADELPDYSTSPTAWLAAVARKAFPAFDFEGTWDIQITTDAAASSEDDDDHRIQCDVITVSHSVSGTVLILVTGPDDDNVSLEGPRSKEEEDKDAAAIVWQRRRACLQQQWEHHHPSDDDESSETKASSIHGAVVVRGQIIFDKFPPCFSNQSWVNSTTDNDAPSEPWRLSENGDRAWFADTLLEIRWLAGETRHAVAYWVWAKLGLSYADWLGLEKYDPEEELSGFRWGRTI</sequence>
<proteinExistence type="predicted"/>
<feature type="region of interest" description="Disordered" evidence="1">
    <location>
        <begin position="1"/>
        <end position="22"/>
    </location>
</feature>
<name>A0A2V5J9E0_9EURO</name>
<gene>
    <name evidence="2" type="ORF">BP00DRAFT_446455</name>
</gene>
<feature type="compositionally biased region" description="Pro residues" evidence="1">
    <location>
        <begin position="1"/>
        <end position="12"/>
    </location>
</feature>
<dbReference type="Proteomes" id="UP000248817">
    <property type="component" value="Unassembled WGS sequence"/>
</dbReference>
<evidence type="ECO:0000313" key="3">
    <source>
        <dbReference type="Proteomes" id="UP000248817"/>
    </source>
</evidence>
<keyword evidence="3" id="KW-1185">Reference proteome</keyword>
<dbReference type="EMBL" id="KZ825502">
    <property type="protein sequence ID" value="PYI31446.1"/>
    <property type="molecule type" value="Genomic_DNA"/>
</dbReference>
<protein>
    <submittedName>
        <fullName evidence="2">Uncharacterized protein</fullName>
    </submittedName>
</protein>
<organism evidence="2 3">
    <name type="scientific">Aspergillus indologenus CBS 114.80</name>
    <dbReference type="NCBI Taxonomy" id="1450541"/>
    <lineage>
        <taxon>Eukaryota</taxon>
        <taxon>Fungi</taxon>
        <taxon>Dikarya</taxon>
        <taxon>Ascomycota</taxon>
        <taxon>Pezizomycotina</taxon>
        <taxon>Eurotiomycetes</taxon>
        <taxon>Eurotiomycetidae</taxon>
        <taxon>Eurotiales</taxon>
        <taxon>Aspergillaceae</taxon>
        <taxon>Aspergillus</taxon>
        <taxon>Aspergillus subgen. Circumdati</taxon>
    </lineage>
</organism>
<evidence type="ECO:0000256" key="1">
    <source>
        <dbReference type="SAM" id="MobiDB-lite"/>
    </source>
</evidence>